<keyword evidence="7 8" id="KW-0472">Membrane</keyword>
<dbReference type="OMA" id="FCELWMR"/>
<organism evidence="10 11">
    <name type="scientific">Malassezia globosa (strain ATCC MYA-4612 / CBS 7966)</name>
    <name type="common">Dandruff-associated fungus</name>
    <dbReference type="NCBI Taxonomy" id="425265"/>
    <lineage>
        <taxon>Eukaryota</taxon>
        <taxon>Fungi</taxon>
        <taxon>Dikarya</taxon>
        <taxon>Basidiomycota</taxon>
        <taxon>Ustilaginomycotina</taxon>
        <taxon>Malasseziomycetes</taxon>
        <taxon>Malasseziales</taxon>
        <taxon>Malasseziaceae</taxon>
        <taxon>Malassezia</taxon>
    </lineage>
</organism>
<feature type="transmembrane region" description="Helical" evidence="8">
    <location>
        <begin position="38"/>
        <end position="57"/>
    </location>
</feature>
<dbReference type="AlphaFoldDB" id="A8Q247"/>
<gene>
    <name evidence="10" type="ORF">MGL_2132</name>
</gene>
<dbReference type="OrthoDB" id="78669at2759"/>
<comment type="subcellular location">
    <subcellularLocation>
        <location evidence="1">Membrane</location>
        <topology evidence="1">Multi-pass membrane protein</topology>
    </subcellularLocation>
</comment>
<feature type="transmembrane region" description="Helical" evidence="8">
    <location>
        <begin position="485"/>
        <end position="505"/>
    </location>
</feature>
<dbReference type="InParanoid" id="A8Q247"/>
<dbReference type="NCBIfam" id="TIGR01297">
    <property type="entry name" value="CDF"/>
    <property type="match status" value="1"/>
</dbReference>
<evidence type="ECO:0000313" key="10">
    <source>
        <dbReference type="EMBL" id="EDP43464.1"/>
    </source>
</evidence>
<dbReference type="SUPFAM" id="SSF161111">
    <property type="entry name" value="Cation efflux protein transmembrane domain-like"/>
    <property type="match status" value="1"/>
</dbReference>
<feature type="transmembrane region" description="Helical" evidence="8">
    <location>
        <begin position="612"/>
        <end position="638"/>
    </location>
</feature>
<feature type="transmembrane region" description="Helical" evidence="8">
    <location>
        <begin position="379"/>
        <end position="396"/>
    </location>
</feature>
<evidence type="ECO:0000259" key="9">
    <source>
        <dbReference type="Pfam" id="PF01545"/>
    </source>
</evidence>
<dbReference type="RefSeq" id="XP_001730678.1">
    <property type="nucleotide sequence ID" value="XM_001730626.1"/>
</dbReference>
<dbReference type="InterPro" id="IPR027469">
    <property type="entry name" value="Cation_efflux_TMD_sf"/>
</dbReference>
<keyword evidence="3" id="KW-0813">Transport</keyword>
<evidence type="ECO:0000313" key="11">
    <source>
        <dbReference type="Proteomes" id="UP000008837"/>
    </source>
</evidence>
<feature type="transmembrane region" description="Helical" evidence="8">
    <location>
        <begin position="560"/>
        <end position="581"/>
    </location>
</feature>
<feature type="domain" description="Cation efflux protein transmembrane" evidence="9">
    <location>
        <begin position="459"/>
        <end position="669"/>
    </location>
</feature>
<protein>
    <recommendedName>
        <fullName evidence="9">Cation efflux protein transmembrane domain-containing protein</fullName>
    </recommendedName>
</protein>
<feature type="transmembrane region" description="Helical" evidence="8">
    <location>
        <begin position="644"/>
        <end position="662"/>
    </location>
</feature>
<feature type="transmembrane region" description="Helical" evidence="8">
    <location>
        <begin position="131"/>
        <end position="150"/>
    </location>
</feature>
<sequence>MAVAQAMMPAQPDPRQRGKVKLDALRSSSLNVSHKIRIHHLLALLVTKTMVASAAWLTRQWLLVPQVDTDFLQLQQDGILSSDAGHMVAQDNLVHEPASLWAVATVSMSMAAFFLLTTLRVWRWDIELTSHAVRHLLVLGAVVFLQLIFWLMSLKYLGATFTLIFTQFCELWMRDIQFGRRWSKSGGMLVILSMCMSFAVATLTHSSVSLRRPYADTLDNIMIRTLTFKASLQDRVSVWDLCKGFAALLVHAVLSMELGHLVSTTARHVGGRRRAMVLATSFAAAILLPLSTLGAICGFKLLPAPLVPGREPTAQDALEINHLAAYLVLGIGLLMLDVLVTLTLESYVTLIMHVAHAWPMVVFAAMAIGFAVFNVNVSFIQVVCAACVGFALRAILRRSPLYMTSWYRRATIEEQRVAMAGSDSDTTLLTDLVVLTYRFMIQLRHMINVILKNRDSRRIFLFLCLNLSFMVVQLVWGVWTNSLGLISDAIHMFFDCAAIFMGLVASVMASWKTDDKFPFGYKRVEILSGFANGIFLVLISVFILFEAVQRIIEPPIMTNMTQLLIVSTLGLVVNLFGMFAMGHHHHHGHSHGCHDHHHHGHDNGHSHNMLGLYLHVMADTLGSVGVIISTILIHYFHWTGFDPIASLLIGLMILGSVVPLVIDAGRILCLELGKDDANALQCALEKVKALPGVVSISDPHFWPLDGESIVGTIHVFYDTPLTSLTNDKPVSIDPSTLAVEVETVLRSWVQSLDTLHVQMHPTDPTVLAPEKHFET</sequence>
<dbReference type="Proteomes" id="UP000008837">
    <property type="component" value="Unassembled WGS sequence"/>
</dbReference>
<dbReference type="GO" id="GO:0005794">
    <property type="term" value="C:Golgi apparatus"/>
    <property type="evidence" value="ECO:0007669"/>
    <property type="project" value="TreeGrafter"/>
</dbReference>
<evidence type="ECO:0000256" key="8">
    <source>
        <dbReference type="SAM" id="Phobius"/>
    </source>
</evidence>
<dbReference type="GO" id="GO:0006882">
    <property type="term" value="P:intracellular zinc ion homeostasis"/>
    <property type="evidence" value="ECO:0007669"/>
    <property type="project" value="InterPro"/>
</dbReference>
<evidence type="ECO:0000256" key="3">
    <source>
        <dbReference type="ARBA" id="ARBA00022448"/>
    </source>
</evidence>
<keyword evidence="4 8" id="KW-0812">Transmembrane</keyword>
<name>A8Q247_MALGO</name>
<dbReference type="InterPro" id="IPR002524">
    <property type="entry name" value="Cation_efflux"/>
</dbReference>
<feature type="transmembrane region" description="Helical" evidence="8">
    <location>
        <begin position="98"/>
        <end position="119"/>
    </location>
</feature>
<dbReference type="VEuPathDB" id="FungiDB:MGL_2132"/>
<comment type="caution">
    <text evidence="10">The sequence shown here is derived from an EMBL/GenBank/DDBJ whole genome shotgun (WGS) entry which is preliminary data.</text>
</comment>
<dbReference type="STRING" id="425265.A8Q247"/>
<evidence type="ECO:0000256" key="5">
    <source>
        <dbReference type="ARBA" id="ARBA00022989"/>
    </source>
</evidence>
<evidence type="ECO:0000256" key="4">
    <source>
        <dbReference type="ARBA" id="ARBA00022692"/>
    </source>
</evidence>
<dbReference type="EMBL" id="AAYY01000007">
    <property type="protein sequence ID" value="EDP43464.1"/>
    <property type="molecule type" value="Genomic_DNA"/>
</dbReference>
<evidence type="ECO:0000256" key="7">
    <source>
        <dbReference type="ARBA" id="ARBA00023136"/>
    </source>
</evidence>
<proteinExistence type="inferred from homology"/>
<accession>A8Q247</accession>
<evidence type="ECO:0000256" key="6">
    <source>
        <dbReference type="ARBA" id="ARBA00023065"/>
    </source>
</evidence>
<comment type="similarity">
    <text evidence="2">Belongs to the cation diffusion facilitator (CDF) transporter (TC 2.A.4) family. SLC30A subfamily.</text>
</comment>
<dbReference type="PANTHER" id="PTHR45755:SF4">
    <property type="entry name" value="ZINC TRANSPORTER 7"/>
    <property type="match status" value="1"/>
</dbReference>
<keyword evidence="6" id="KW-0406">Ion transport</keyword>
<dbReference type="GO" id="GO:0005385">
    <property type="term" value="F:zinc ion transmembrane transporter activity"/>
    <property type="evidence" value="ECO:0007669"/>
    <property type="project" value="InterPro"/>
</dbReference>
<dbReference type="Pfam" id="PF01545">
    <property type="entry name" value="Cation_efflux"/>
    <property type="match status" value="1"/>
</dbReference>
<feature type="transmembrane region" description="Helical" evidence="8">
    <location>
        <begin position="526"/>
        <end position="548"/>
    </location>
</feature>
<keyword evidence="11" id="KW-1185">Reference proteome</keyword>
<evidence type="ECO:0000256" key="2">
    <source>
        <dbReference type="ARBA" id="ARBA00008873"/>
    </source>
</evidence>
<dbReference type="GO" id="GO:1904257">
    <property type="term" value="P:zinc ion import into Golgi lumen"/>
    <property type="evidence" value="ECO:0007669"/>
    <property type="project" value="TreeGrafter"/>
</dbReference>
<dbReference type="GeneID" id="5855003"/>
<feature type="transmembrane region" description="Helical" evidence="8">
    <location>
        <begin position="275"/>
        <end position="303"/>
    </location>
</feature>
<dbReference type="InterPro" id="IPR045316">
    <property type="entry name" value="Msc2-like"/>
</dbReference>
<feature type="transmembrane region" description="Helical" evidence="8">
    <location>
        <begin position="459"/>
        <end position="479"/>
    </location>
</feature>
<feature type="transmembrane region" description="Helical" evidence="8">
    <location>
        <begin position="354"/>
        <end position="373"/>
    </location>
</feature>
<dbReference type="InterPro" id="IPR058533">
    <property type="entry name" value="Cation_efflux_TM"/>
</dbReference>
<dbReference type="FunFam" id="1.20.1510.10:FF:000014">
    <property type="entry name" value="Cation efflux protein/ zinc transporter"/>
    <property type="match status" value="1"/>
</dbReference>
<dbReference type="GO" id="GO:0016020">
    <property type="term" value="C:membrane"/>
    <property type="evidence" value="ECO:0007669"/>
    <property type="project" value="UniProtKB-SubCell"/>
</dbReference>
<dbReference type="GO" id="GO:0031410">
    <property type="term" value="C:cytoplasmic vesicle"/>
    <property type="evidence" value="ECO:0007669"/>
    <property type="project" value="TreeGrafter"/>
</dbReference>
<feature type="transmembrane region" description="Helical" evidence="8">
    <location>
        <begin position="323"/>
        <end position="342"/>
    </location>
</feature>
<keyword evidence="5 8" id="KW-1133">Transmembrane helix</keyword>
<evidence type="ECO:0000256" key="1">
    <source>
        <dbReference type="ARBA" id="ARBA00004141"/>
    </source>
</evidence>
<reference evidence="10 11" key="1">
    <citation type="journal article" date="2007" name="Proc. Natl. Acad. Sci. U.S.A.">
        <title>Dandruff-associated Malassezia genomes reveal convergent and divergent virulence traits shared with plant and human fungal pathogens.</title>
        <authorList>
            <person name="Xu J."/>
            <person name="Saunders C.W."/>
            <person name="Hu P."/>
            <person name="Grant R.A."/>
            <person name="Boekhout T."/>
            <person name="Kuramae E.E."/>
            <person name="Kronstad J.W."/>
            <person name="Deangelis Y.M."/>
            <person name="Reeder N.L."/>
            <person name="Johnstone K.R."/>
            <person name="Leland M."/>
            <person name="Fieno A.M."/>
            <person name="Begley W.M."/>
            <person name="Sun Y."/>
            <person name="Lacey M.P."/>
            <person name="Chaudhary T."/>
            <person name="Keough T."/>
            <person name="Chu L."/>
            <person name="Sears R."/>
            <person name="Yuan B."/>
            <person name="Dawson T.L.Jr."/>
        </authorList>
    </citation>
    <scope>NUCLEOTIDE SEQUENCE [LARGE SCALE GENOMIC DNA]</scope>
    <source>
        <strain evidence="11">ATCC MYA-4612 / CBS 7966</strain>
    </source>
</reference>
<dbReference type="KEGG" id="mgl:MGL_2132"/>
<dbReference type="Gene3D" id="1.20.1510.10">
    <property type="entry name" value="Cation efflux protein transmembrane domain"/>
    <property type="match status" value="1"/>
</dbReference>
<feature type="transmembrane region" description="Helical" evidence="8">
    <location>
        <begin position="185"/>
        <end position="204"/>
    </location>
</feature>
<dbReference type="PANTHER" id="PTHR45755">
    <property type="match status" value="1"/>
</dbReference>